<name>A0A382BV67_9ZZZZ</name>
<organism evidence="1">
    <name type="scientific">marine metagenome</name>
    <dbReference type="NCBI Taxonomy" id="408172"/>
    <lineage>
        <taxon>unclassified sequences</taxon>
        <taxon>metagenomes</taxon>
        <taxon>ecological metagenomes</taxon>
    </lineage>
</organism>
<dbReference type="Gene3D" id="3.90.320.10">
    <property type="match status" value="1"/>
</dbReference>
<protein>
    <submittedName>
        <fullName evidence="1">Uncharacterized protein</fullName>
    </submittedName>
</protein>
<evidence type="ECO:0000313" key="1">
    <source>
        <dbReference type="EMBL" id="SVB17372.1"/>
    </source>
</evidence>
<dbReference type="EMBL" id="UINC01031395">
    <property type="protein sequence ID" value="SVB17372.1"/>
    <property type="molecule type" value="Genomic_DNA"/>
</dbReference>
<gene>
    <name evidence="1" type="ORF">METZ01_LOCUS170226</name>
</gene>
<dbReference type="AlphaFoldDB" id="A0A382BV67"/>
<reference evidence="1" key="1">
    <citation type="submission" date="2018-05" db="EMBL/GenBank/DDBJ databases">
        <authorList>
            <person name="Lanie J.A."/>
            <person name="Ng W.-L."/>
            <person name="Kazmierczak K.M."/>
            <person name="Andrzejewski T.M."/>
            <person name="Davidsen T.M."/>
            <person name="Wayne K.J."/>
            <person name="Tettelin H."/>
            <person name="Glass J.I."/>
            <person name="Rusch D."/>
            <person name="Podicherti R."/>
            <person name="Tsui H.-C.T."/>
            <person name="Winkler M.E."/>
        </authorList>
    </citation>
    <scope>NUCLEOTIDE SEQUENCE</scope>
</reference>
<feature type="non-terminal residue" evidence="1">
    <location>
        <position position="1"/>
    </location>
</feature>
<accession>A0A382BV67</accession>
<dbReference type="InterPro" id="IPR011604">
    <property type="entry name" value="PDDEXK-like_dom_sf"/>
</dbReference>
<proteinExistence type="predicted"/>
<sequence>VLKTHPEIQFKSVTTIVAEYFEPFDSQKIAANLVATNVKYIGMDASELIAKWDAAREYGSKVHNEIELYLKENISPDEIESHDAIKWLNKYQMKSEIEIYSEVRVYSKELKIAGSIDILAHDKRTDIYEIIDWKTAKSISTTSFNGKMGTQPITSHLMDCKSVHYSMQLSLYRYLLEEYYGLNISNQLIAHLNENTCVAHVGDYYKKEVLDIIQAQKN</sequence>